<proteinExistence type="predicted"/>
<evidence type="ECO:0000313" key="2">
    <source>
        <dbReference type="Proteomes" id="UP000505302"/>
    </source>
</evidence>
<dbReference type="Proteomes" id="UP000505302">
    <property type="component" value="Segment"/>
</dbReference>
<dbReference type="EMBL" id="LC553734">
    <property type="protein sequence ID" value="BCG44932.1"/>
    <property type="molecule type" value="Genomic_DNA"/>
</dbReference>
<reference evidence="1 2" key="1">
    <citation type="submission" date="2020-06" db="EMBL/GenBank/DDBJ databases">
        <title>Complete Genome Sequence of the phage EK010 isolated from swine sewage.</title>
        <authorList>
            <person name="Shahin K."/>
            <person name="Bao H."/>
            <person name="Soleimani-Delfan A."/>
            <person name="Wang R."/>
        </authorList>
    </citation>
    <scope>NUCLEOTIDE SEQUENCE [LARGE SCALE GENOMIC DNA]</scope>
</reference>
<dbReference type="GeneID" id="77949206"/>
<organism evidence="1 2">
    <name type="scientific">Escherichia phage EK010</name>
    <dbReference type="NCBI Taxonomy" id="2742112"/>
    <lineage>
        <taxon>Viruses</taxon>
        <taxon>Duplodnaviria</taxon>
        <taxon>Heunggongvirae</taxon>
        <taxon>Uroviricota</taxon>
        <taxon>Caudoviricetes</taxon>
        <taxon>Mktvariviridae</taxon>
        <taxon>Gordonclarkvirinae</taxon>
        <taxon>Suseptimavirus</taxon>
        <taxon>Suseptimavirus EK010</taxon>
    </lineage>
</organism>
<evidence type="ECO:0000313" key="1">
    <source>
        <dbReference type="EMBL" id="BCG44932.1"/>
    </source>
</evidence>
<dbReference type="RefSeq" id="YP_010672916.1">
    <property type="nucleotide sequence ID" value="NC_070981.1"/>
</dbReference>
<dbReference type="KEGG" id="vg:77949206"/>
<sequence length="74" mass="8756">MPKLKTEVKMYRNILNNMTYRKTDRYGIECKCTLTGEWYPSPIQEQALIDNSVTYTITQETKLGRLLRKLGLRK</sequence>
<name>A0A6J4EEV7_9CAUD</name>
<protein>
    <submittedName>
        <fullName evidence="1">Uncharacterized protein</fullName>
    </submittedName>
</protein>
<accession>A0A6J4EEV7</accession>
<keyword evidence="2" id="KW-1185">Reference proteome</keyword>